<evidence type="ECO:0000313" key="3">
    <source>
        <dbReference type="Proteomes" id="UP001420932"/>
    </source>
</evidence>
<dbReference type="GO" id="GO:0009507">
    <property type="term" value="C:chloroplast"/>
    <property type="evidence" value="ECO:0007669"/>
    <property type="project" value="TreeGrafter"/>
</dbReference>
<dbReference type="GO" id="GO:0009658">
    <property type="term" value="P:chloroplast organization"/>
    <property type="evidence" value="ECO:0007669"/>
    <property type="project" value="TreeGrafter"/>
</dbReference>
<feature type="region of interest" description="Disordered" evidence="1">
    <location>
        <begin position="1"/>
        <end position="40"/>
    </location>
</feature>
<evidence type="ECO:0000256" key="1">
    <source>
        <dbReference type="SAM" id="MobiDB-lite"/>
    </source>
</evidence>
<dbReference type="PANTHER" id="PTHR15852:SF16">
    <property type="entry name" value="PROTEIN DISULFIDE ISOMERASE PTAC5, CHLOROPLASTIC"/>
    <property type="match status" value="1"/>
</dbReference>
<dbReference type="EMBL" id="JBBNAF010000007">
    <property type="protein sequence ID" value="KAK9128401.1"/>
    <property type="molecule type" value="Genomic_DNA"/>
</dbReference>
<dbReference type="PANTHER" id="PTHR15852">
    <property type="entry name" value="PLASTID TRANSCRIPTIONALLY ACTIVE PROTEIN"/>
    <property type="match status" value="1"/>
</dbReference>
<accession>A0AAP0J8R3</accession>
<reference evidence="2 3" key="1">
    <citation type="submission" date="2024-01" db="EMBL/GenBank/DDBJ databases">
        <title>Genome assemblies of Stephania.</title>
        <authorList>
            <person name="Yang L."/>
        </authorList>
    </citation>
    <scope>NUCLEOTIDE SEQUENCE [LARGE SCALE GENOMIC DNA]</scope>
    <source>
        <strain evidence="2">YNDBR</strain>
        <tissue evidence="2">Leaf</tissue>
    </source>
</reference>
<comment type="caution">
    <text evidence="2">The sequence shown here is derived from an EMBL/GenBank/DDBJ whole genome shotgun (WGS) entry which is preliminary data.</text>
</comment>
<sequence>MLGSRPPFIPLPLYPPQQQPKRNQNKKTPNPLLCPKSPTESLNPIVSPSRRAALSGLFGLAVSLVSPSLWSLRLVALVSVIGSQLSLSLVSPSLARSTRLSVLLLEIANEVSPDSVTEISEFQQTVVKENGNSEVEVSHHRVYLLGENRWEEPSRLNGKAGRNNTPVGTTKCLECRGEGRVLCMECDGTGEPNIEPQSEQLTA</sequence>
<protein>
    <submittedName>
        <fullName evidence="2">Uncharacterized protein</fullName>
    </submittedName>
</protein>
<evidence type="ECO:0000313" key="2">
    <source>
        <dbReference type="EMBL" id="KAK9128401.1"/>
    </source>
</evidence>
<dbReference type="AlphaFoldDB" id="A0AAP0J8R3"/>
<feature type="compositionally biased region" description="Low complexity" evidence="1">
    <location>
        <begin position="19"/>
        <end position="31"/>
    </location>
</feature>
<feature type="compositionally biased region" description="Pro residues" evidence="1">
    <location>
        <begin position="7"/>
        <end position="18"/>
    </location>
</feature>
<organism evidence="2 3">
    <name type="scientific">Stephania yunnanensis</name>
    <dbReference type="NCBI Taxonomy" id="152371"/>
    <lineage>
        <taxon>Eukaryota</taxon>
        <taxon>Viridiplantae</taxon>
        <taxon>Streptophyta</taxon>
        <taxon>Embryophyta</taxon>
        <taxon>Tracheophyta</taxon>
        <taxon>Spermatophyta</taxon>
        <taxon>Magnoliopsida</taxon>
        <taxon>Ranunculales</taxon>
        <taxon>Menispermaceae</taxon>
        <taxon>Menispermoideae</taxon>
        <taxon>Cissampelideae</taxon>
        <taxon>Stephania</taxon>
    </lineage>
</organism>
<keyword evidence="3" id="KW-1185">Reference proteome</keyword>
<proteinExistence type="predicted"/>
<gene>
    <name evidence="2" type="ORF">Syun_017198</name>
</gene>
<dbReference type="GO" id="GO:0003756">
    <property type="term" value="F:protein disulfide isomerase activity"/>
    <property type="evidence" value="ECO:0007669"/>
    <property type="project" value="TreeGrafter"/>
</dbReference>
<name>A0AAP0J8R3_9MAGN</name>
<dbReference type="Proteomes" id="UP001420932">
    <property type="component" value="Unassembled WGS sequence"/>
</dbReference>